<dbReference type="Proteomes" id="UP000192132">
    <property type="component" value="Unassembled WGS sequence"/>
</dbReference>
<comment type="caution">
    <text evidence="1">The sequence shown here is derived from an EMBL/GenBank/DDBJ whole genome shotgun (WGS) entry which is preliminary data.</text>
</comment>
<keyword evidence="2" id="KW-1185">Reference proteome</keyword>
<dbReference type="EMBL" id="MLCN01000016">
    <property type="protein sequence ID" value="ONG40873.1"/>
    <property type="molecule type" value="Genomic_DNA"/>
</dbReference>
<dbReference type="AlphaFoldDB" id="A0A1S8CW40"/>
<gene>
    <name evidence="1" type="ORF">BKE30_06940</name>
</gene>
<dbReference type="RefSeq" id="WP_076877887.1">
    <property type="nucleotide sequence ID" value="NZ_MLCN01000016.1"/>
</dbReference>
<dbReference type="STRING" id="1907941.BKE30_06940"/>
<proteinExistence type="predicted"/>
<dbReference type="OrthoDB" id="6706661at2"/>
<protein>
    <submittedName>
        <fullName evidence="1">Uncharacterized protein</fullName>
    </submittedName>
</protein>
<accession>A0A1S8CW40</accession>
<name>A0A1S8CW40_9GAMM</name>
<evidence type="ECO:0000313" key="1">
    <source>
        <dbReference type="EMBL" id="ONG40873.1"/>
    </source>
</evidence>
<reference evidence="1 2" key="1">
    <citation type="submission" date="2016-10" db="EMBL/GenBank/DDBJ databases">
        <title>Draft Genome sequence of Alkanindiges sp. strain H1.</title>
        <authorList>
            <person name="Subhash Y."/>
            <person name="Lee S."/>
        </authorList>
    </citation>
    <scope>NUCLEOTIDE SEQUENCE [LARGE SCALE GENOMIC DNA]</scope>
    <source>
        <strain evidence="1 2">H1</strain>
    </source>
</reference>
<organism evidence="1 2">
    <name type="scientific">Alkanindiges hydrocarboniclasticus</name>
    <dbReference type="NCBI Taxonomy" id="1907941"/>
    <lineage>
        <taxon>Bacteria</taxon>
        <taxon>Pseudomonadati</taxon>
        <taxon>Pseudomonadota</taxon>
        <taxon>Gammaproteobacteria</taxon>
        <taxon>Moraxellales</taxon>
        <taxon>Moraxellaceae</taxon>
        <taxon>Alkanindiges</taxon>
    </lineage>
</organism>
<sequence length="188" mass="21283">MERGFYLLMALAIGYAAWVHWLRPSPHLDQWTTGAGTQVSAQGVQVKELEAYSGEFRILSREDYSSGTEAQFSPVDFAVGWGDMAKPEVYSQIEISQSNRWYRWHVDHAPPIPLRDIATHSANMHIIPANAEVAKALEKVKPDDMVYLQGALVEIQLDNGWHWRSSLSREDTGAGACELMRVDQVRWL</sequence>
<evidence type="ECO:0000313" key="2">
    <source>
        <dbReference type="Proteomes" id="UP000192132"/>
    </source>
</evidence>